<reference evidence="3 4" key="1">
    <citation type="journal article" date="2015" name="Genome Announc.">
        <title>Expanding the biotechnology potential of lactobacilli through comparative genomics of 213 strains and associated genera.</title>
        <authorList>
            <person name="Sun Z."/>
            <person name="Harris H.M."/>
            <person name="McCann A."/>
            <person name="Guo C."/>
            <person name="Argimon S."/>
            <person name="Zhang W."/>
            <person name="Yang X."/>
            <person name="Jeffery I.B."/>
            <person name="Cooney J.C."/>
            <person name="Kagawa T.F."/>
            <person name="Liu W."/>
            <person name="Song Y."/>
            <person name="Salvetti E."/>
            <person name="Wrobel A."/>
            <person name="Rasinkangas P."/>
            <person name="Parkhill J."/>
            <person name="Rea M.C."/>
            <person name="O'Sullivan O."/>
            <person name="Ritari J."/>
            <person name="Douillard F.P."/>
            <person name="Paul Ross R."/>
            <person name="Yang R."/>
            <person name="Briner A.E."/>
            <person name="Felis G.E."/>
            <person name="de Vos W.M."/>
            <person name="Barrangou R."/>
            <person name="Klaenhammer T.R."/>
            <person name="Caufield P.W."/>
            <person name="Cui Y."/>
            <person name="Zhang H."/>
            <person name="O'Toole P.W."/>
        </authorList>
    </citation>
    <scope>NUCLEOTIDE SEQUENCE [LARGE SCALE GENOMIC DNA]</scope>
    <source>
        <strain evidence="3 4">DSM 14421</strain>
    </source>
</reference>
<dbReference type="GO" id="GO:0003755">
    <property type="term" value="F:peptidyl-prolyl cis-trans isomerase activity"/>
    <property type="evidence" value="ECO:0007669"/>
    <property type="project" value="UniProtKB-KW"/>
</dbReference>
<protein>
    <recommendedName>
        <fullName evidence="2">PpiC domain-containing protein</fullName>
    </recommendedName>
</protein>
<name>A0A0R1SIL2_9LACO</name>
<keyword evidence="1" id="KW-0413">Isomerase</keyword>
<proteinExistence type="predicted"/>
<dbReference type="EMBL" id="AZEY01000066">
    <property type="protein sequence ID" value="KRL65560.1"/>
    <property type="molecule type" value="Genomic_DNA"/>
</dbReference>
<dbReference type="Proteomes" id="UP000052013">
    <property type="component" value="Unassembled WGS sequence"/>
</dbReference>
<gene>
    <name evidence="3" type="ORF">FC85_GL000112</name>
</gene>
<comment type="caution">
    <text evidence="3">The sequence shown here is derived from an EMBL/GenBank/DDBJ whole genome shotgun (WGS) entry which is preliminary data.</text>
</comment>
<dbReference type="AlphaFoldDB" id="A0A0R1SIL2"/>
<sequence length="109" mass="12390">MPSFDNTDTTLDPQFKEAAFKLKNGQSTKKPVRTQYGYEVIQMVNHPAKGMYEQHENELKNQIVTAKLNDSSIVRKIGMKVLKREKIIIHDKSLKGVLSELTGQSNQSK</sequence>
<evidence type="ECO:0000313" key="3">
    <source>
        <dbReference type="EMBL" id="KRL65560.1"/>
    </source>
</evidence>
<dbReference type="InterPro" id="IPR046357">
    <property type="entry name" value="PPIase_dom_sf"/>
</dbReference>
<dbReference type="InterPro" id="IPR000297">
    <property type="entry name" value="PPIase_PpiC"/>
</dbReference>
<feature type="domain" description="PpiC" evidence="2">
    <location>
        <begin position="1"/>
        <end position="45"/>
    </location>
</feature>
<organism evidence="3 4">
    <name type="scientific">Lentilactobacillus diolivorans DSM 14421</name>
    <dbReference type="NCBI Taxonomy" id="1423739"/>
    <lineage>
        <taxon>Bacteria</taxon>
        <taxon>Bacillati</taxon>
        <taxon>Bacillota</taxon>
        <taxon>Bacilli</taxon>
        <taxon>Lactobacillales</taxon>
        <taxon>Lactobacillaceae</taxon>
        <taxon>Lentilactobacillus</taxon>
    </lineage>
</organism>
<evidence type="ECO:0000259" key="2">
    <source>
        <dbReference type="PROSITE" id="PS50198"/>
    </source>
</evidence>
<dbReference type="Gene3D" id="3.10.50.40">
    <property type="match status" value="1"/>
</dbReference>
<evidence type="ECO:0000256" key="1">
    <source>
        <dbReference type="PROSITE-ProRule" id="PRU00278"/>
    </source>
</evidence>
<accession>A0A0R1SIL2</accession>
<dbReference type="PROSITE" id="PS50198">
    <property type="entry name" value="PPIC_PPIASE_2"/>
    <property type="match status" value="1"/>
</dbReference>
<evidence type="ECO:0000313" key="4">
    <source>
        <dbReference type="Proteomes" id="UP000052013"/>
    </source>
</evidence>
<dbReference type="STRING" id="1423739.FC85_GL000112"/>
<keyword evidence="1" id="KW-0697">Rotamase</keyword>
<dbReference type="PATRIC" id="fig|1423739.3.peg.119"/>
<dbReference type="Pfam" id="PF00639">
    <property type="entry name" value="Rotamase"/>
    <property type="match status" value="1"/>
</dbReference>
<dbReference type="SUPFAM" id="SSF54534">
    <property type="entry name" value="FKBP-like"/>
    <property type="match status" value="1"/>
</dbReference>